<evidence type="ECO:0000313" key="1">
    <source>
        <dbReference type="EMBL" id="CAG8523114.1"/>
    </source>
</evidence>
<protein>
    <submittedName>
        <fullName evidence="1">12732_t:CDS:1</fullName>
    </submittedName>
</protein>
<dbReference type="Proteomes" id="UP000789759">
    <property type="component" value="Unassembled WGS sequence"/>
</dbReference>
<reference evidence="1" key="1">
    <citation type="submission" date="2021-06" db="EMBL/GenBank/DDBJ databases">
        <authorList>
            <person name="Kallberg Y."/>
            <person name="Tangrot J."/>
            <person name="Rosling A."/>
        </authorList>
    </citation>
    <scope>NUCLEOTIDE SEQUENCE</scope>
    <source>
        <strain evidence="1">FL966</strain>
    </source>
</reference>
<name>A0A9N9FBX3_9GLOM</name>
<proteinExistence type="predicted"/>
<dbReference type="EMBL" id="CAJVQA010001708">
    <property type="protein sequence ID" value="CAG8523114.1"/>
    <property type="molecule type" value="Genomic_DNA"/>
</dbReference>
<feature type="non-terminal residue" evidence="1">
    <location>
        <position position="1"/>
    </location>
</feature>
<gene>
    <name evidence="1" type="ORF">CPELLU_LOCUS3483</name>
</gene>
<accession>A0A9N9FBX3</accession>
<keyword evidence="2" id="KW-1185">Reference proteome</keyword>
<organism evidence="1 2">
    <name type="scientific">Cetraspora pellucida</name>
    <dbReference type="NCBI Taxonomy" id="1433469"/>
    <lineage>
        <taxon>Eukaryota</taxon>
        <taxon>Fungi</taxon>
        <taxon>Fungi incertae sedis</taxon>
        <taxon>Mucoromycota</taxon>
        <taxon>Glomeromycotina</taxon>
        <taxon>Glomeromycetes</taxon>
        <taxon>Diversisporales</taxon>
        <taxon>Gigasporaceae</taxon>
        <taxon>Cetraspora</taxon>
    </lineage>
</organism>
<dbReference type="AlphaFoldDB" id="A0A9N9FBX3"/>
<sequence>MLSQGKSDIFEIEGSSSNGVKREIEKVQEGIRKPECIRKE</sequence>
<comment type="caution">
    <text evidence="1">The sequence shown here is derived from an EMBL/GenBank/DDBJ whole genome shotgun (WGS) entry which is preliminary data.</text>
</comment>
<evidence type="ECO:0000313" key="2">
    <source>
        <dbReference type="Proteomes" id="UP000789759"/>
    </source>
</evidence>